<dbReference type="GeneID" id="27310186"/>
<evidence type="ECO:0000313" key="3">
    <source>
        <dbReference type="EMBL" id="KIW07367.1"/>
    </source>
</evidence>
<evidence type="ECO:0000256" key="1">
    <source>
        <dbReference type="SAM" id="MobiDB-lite"/>
    </source>
</evidence>
<feature type="region of interest" description="Disordered" evidence="1">
    <location>
        <begin position="661"/>
        <end position="684"/>
    </location>
</feature>
<dbReference type="InterPro" id="IPR024983">
    <property type="entry name" value="CHAT_dom"/>
</dbReference>
<feature type="domain" description="CHAT" evidence="2">
    <location>
        <begin position="694"/>
        <end position="993"/>
    </location>
</feature>
<sequence>MPSPAPSVPLLSDDFLPPALVRSDTNQTFEDVVREVSQARMRREPDDETGNRDLEFQQSKLEDLSACVDEVERQKLAHYLPEKIVFEARNACYDSIRQGRDDGLEALEDGLKLLNNELGEGLEFWDLSKVDLLLDLGRKEEARQLLKSLEIPGVLETPIENLGSNRQAASDLSNGDASSSLHVRSPSRGSSPLQSGLRAEDMAASAHVETDAPHLEKSRKRSFRGEIKASAPQPPQGRRRTTFNTDAEFERMLQLDFCQKKLDLEIRAEQWDQVKRTQVELYGLDPSYFDIKKPMDRFPKIRQLLNIGQIHERDAKESNDPVRKRSHLEEALRTYNHGCYATELFHQHFDQPYNHLYTHDHIDCANLFFSAARVCISFHECDFKDGKNRSITPPSCTKIEPKLVEDTWKQQALHFLEQGRSRSLLDSIVRGDEVVPSLQRKLLDTAIDSFAYAARASIRIMKGDSSRPTSATSSPDSQAVSPSESPPEGFRLFQADGAKLTPSNASPAFIQAIEKNKRRNTYNHTVERPTIQEPDSSSPMLAERSPRGSFSEEQMRRLRIRMRWRRYILYAFSQTNPTMNAAAAALPESGIRPFEDLRQNIPADMVVVEYGLTSSSPSGLLTLVVSSDGVDVAMWRETEAKDIRKLIRALRRMMDDDMALVRRDAPSPVSPKSSRSQSSQAEFDDKSIQDLRDDLYDRLIGPIEVKLRAKSPRRVIVIPSGELAHIPWAMLLEYPFSIVPSLSIWQRLHQHQPASAPKAPNVSVFSNKPTNEDGISRDIPYSRIEALYLSWIHQKLPALADEVDLKTFETQFSQPLEILHLCAHSNFDYHDPRKSSVQLSKDPWSIAQWRNMSIKAHVVVFSSCLSAVSQAFDSGSTFGFAHALLATGTQAFIGSLWPVEDEATLLLMMMFYEELRRPLPPVDALYEAQRRLRTLSEQQLWELVELLKRMFKILGTKSHEYINSPRTWIRLLDRYDVTRLREPRCWAAFVLTGYGFRTLYPEAIMQT</sequence>
<keyword evidence="4" id="KW-1185">Reference proteome</keyword>
<dbReference type="PANTHER" id="PTHR10098">
    <property type="entry name" value="RAPSYN-RELATED"/>
    <property type="match status" value="1"/>
</dbReference>
<dbReference type="HOGENOM" id="CLU_298466_0_0_1"/>
<feature type="region of interest" description="Disordered" evidence="1">
    <location>
        <begin position="166"/>
        <end position="241"/>
    </location>
</feature>
<evidence type="ECO:0000259" key="2">
    <source>
        <dbReference type="Pfam" id="PF12770"/>
    </source>
</evidence>
<dbReference type="Proteomes" id="UP000053259">
    <property type="component" value="Unassembled WGS sequence"/>
</dbReference>
<feature type="region of interest" description="Disordered" evidence="1">
    <location>
        <begin position="462"/>
        <end position="491"/>
    </location>
</feature>
<evidence type="ECO:0000313" key="4">
    <source>
        <dbReference type="Proteomes" id="UP000053259"/>
    </source>
</evidence>
<feature type="compositionally biased region" description="Polar residues" evidence="1">
    <location>
        <begin position="466"/>
        <end position="483"/>
    </location>
</feature>
<dbReference type="InParanoid" id="A0A0D1Z340"/>
<name>A0A0D1Z340_9PEZI</name>
<dbReference type="RefSeq" id="XP_016217236.1">
    <property type="nucleotide sequence ID" value="XM_016355220.1"/>
</dbReference>
<dbReference type="VEuPathDB" id="FungiDB:PV09_02213"/>
<protein>
    <recommendedName>
        <fullName evidence="2">CHAT domain-containing protein</fullName>
    </recommendedName>
</protein>
<dbReference type="STRING" id="253628.A0A0D1Z340"/>
<dbReference type="OrthoDB" id="5040840at2759"/>
<dbReference type="PANTHER" id="PTHR10098:SF108">
    <property type="entry name" value="TETRATRICOPEPTIDE REPEAT PROTEIN 28"/>
    <property type="match status" value="1"/>
</dbReference>
<dbReference type="EMBL" id="KN847533">
    <property type="protein sequence ID" value="KIW07367.1"/>
    <property type="molecule type" value="Genomic_DNA"/>
</dbReference>
<gene>
    <name evidence="3" type="ORF">PV09_02213</name>
</gene>
<dbReference type="Pfam" id="PF12770">
    <property type="entry name" value="CHAT"/>
    <property type="match status" value="1"/>
</dbReference>
<feature type="compositionally biased region" description="Polar residues" evidence="1">
    <location>
        <begin position="166"/>
        <end position="194"/>
    </location>
</feature>
<reference evidence="3 4" key="1">
    <citation type="submission" date="2015-01" db="EMBL/GenBank/DDBJ databases">
        <title>The Genome Sequence of Ochroconis gallopava CBS43764.</title>
        <authorList>
            <consortium name="The Broad Institute Genomics Platform"/>
            <person name="Cuomo C."/>
            <person name="de Hoog S."/>
            <person name="Gorbushina A."/>
            <person name="Stielow B."/>
            <person name="Teixiera M."/>
            <person name="Abouelleil A."/>
            <person name="Chapman S.B."/>
            <person name="Priest M."/>
            <person name="Young S.K."/>
            <person name="Wortman J."/>
            <person name="Nusbaum C."/>
            <person name="Birren B."/>
        </authorList>
    </citation>
    <scope>NUCLEOTIDE SEQUENCE [LARGE SCALE GENOMIC DNA]</scope>
    <source>
        <strain evidence="3 4">CBS 43764</strain>
    </source>
</reference>
<feature type="region of interest" description="Disordered" evidence="1">
    <location>
        <begin position="517"/>
        <end position="552"/>
    </location>
</feature>
<proteinExistence type="predicted"/>
<organism evidence="3 4">
    <name type="scientific">Verruconis gallopava</name>
    <dbReference type="NCBI Taxonomy" id="253628"/>
    <lineage>
        <taxon>Eukaryota</taxon>
        <taxon>Fungi</taxon>
        <taxon>Dikarya</taxon>
        <taxon>Ascomycota</taxon>
        <taxon>Pezizomycotina</taxon>
        <taxon>Dothideomycetes</taxon>
        <taxon>Pleosporomycetidae</taxon>
        <taxon>Venturiales</taxon>
        <taxon>Sympoventuriaceae</taxon>
        <taxon>Verruconis</taxon>
    </lineage>
</organism>
<feature type="compositionally biased region" description="Low complexity" evidence="1">
    <location>
        <begin position="666"/>
        <end position="679"/>
    </location>
</feature>
<dbReference type="AlphaFoldDB" id="A0A0D1Z340"/>
<accession>A0A0D1Z340</accession>